<dbReference type="CDD" id="cd02440">
    <property type="entry name" value="AdoMet_MTases"/>
    <property type="match status" value="1"/>
</dbReference>
<comment type="similarity">
    <text evidence="2">Belongs to the methyltransferase superfamily. Trimethylguanosine synthase family.</text>
</comment>
<evidence type="ECO:0000256" key="3">
    <source>
        <dbReference type="ARBA" id="ARBA00047418"/>
    </source>
</evidence>
<dbReference type="PANTHER" id="PTHR14741:SF32">
    <property type="entry name" value="TRIMETHYLGUANOSINE SYNTHASE"/>
    <property type="match status" value="1"/>
</dbReference>
<evidence type="ECO:0000313" key="9">
    <source>
        <dbReference type="RefSeq" id="XP_025422152.1"/>
    </source>
</evidence>
<comment type="catalytic activity">
    <reaction evidence="3">
        <text>a 5'-end (N(2),N(7)-dimethyl 5'-triphosphoguanosine)-ribonucleoside in snoRNA + S-adenosyl-L-methionine = a 5'-end (N(2),N(2),N(7)-trimethyl 5'-triphosphoguanosine)-ribonucleoside in snoRNA + S-adenosyl-L-homocysteine + H(+)</text>
        <dbReference type="Rhea" id="RHEA:78507"/>
        <dbReference type="Rhea" id="RHEA-COMP:19088"/>
        <dbReference type="Rhea" id="RHEA-COMP:19090"/>
        <dbReference type="ChEBI" id="CHEBI:15378"/>
        <dbReference type="ChEBI" id="CHEBI:57856"/>
        <dbReference type="ChEBI" id="CHEBI:59789"/>
        <dbReference type="ChEBI" id="CHEBI:167623"/>
        <dbReference type="ChEBI" id="CHEBI:172880"/>
    </reaction>
    <physiologicalReaction direction="left-to-right" evidence="3">
        <dbReference type="Rhea" id="RHEA:78508"/>
    </physiologicalReaction>
</comment>
<dbReference type="SUPFAM" id="SSF53335">
    <property type="entry name" value="S-adenosyl-L-methionine-dependent methyltransferases"/>
    <property type="match status" value="1"/>
</dbReference>
<dbReference type="Proteomes" id="UP000694846">
    <property type="component" value="Unplaced"/>
</dbReference>
<name>A0A8B8GHY7_9HEMI</name>
<dbReference type="AlphaFoldDB" id="A0A8B8GHY7"/>
<evidence type="ECO:0000256" key="6">
    <source>
        <dbReference type="ARBA" id="ARBA00049075"/>
    </source>
</evidence>
<dbReference type="Pfam" id="PF09445">
    <property type="entry name" value="Methyltransf_15"/>
    <property type="match status" value="1"/>
</dbReference>
<dbReference type="Gene3D" id="3.40.50.150">
    <property type="entry name" value="Vaccinia Virus protein VP39"/>
    <property type="match status" value="1"/>
</dbReference>
<dbReference type="InterPro" id="IPR019012">
    <property type="entry name" value="RNA_cap_Gua-N2-MeTrfase"/>
</dbReference>
<dbReference type="RefSeq" id="XP_025422152.1">
    <property type="nucleotide sequence ID" value="XM_025566367.1"/>
</dbReference>
<comment type="catalytic activity">
    <reaction evidence="4">
        <text>a 5'-end (N(7)-methyl 5'-triphosphoguanosine)-ribonucleoside in snoRNA + S-adenosyl-L-methionine = a 5'-end (N(2),N(7)-dimethyl 5'-triphosphoguanosine)-ribonucleoside in snoRNA + S-adenosyl-L-homocysteine + H(+)</text>
        <dbReference type="Rhea" id="RHEA:78475"/>
        <dbReference type="Rhea" id="RHEA-COMP:19086"/>
        <dbReference type="Rhea" id="RHEA-COMP:19088"/>
        <dbReference type="ChEBI" id="CHEBI:15378"/>
        <dbReference type="ChEBI" id="CHEBI:57856"/>
        <dbReference type="ChEBI" id="CHEBI:59789"/>
        <dbReference type="ChEBI" id="CHEBI:156461"/>
        <dbReference type="ChEBI" id="CHEBI:172880"/>
    </reaction>
    <physiologicalReaction direction="left-to-right" evidence="4">
        <dbReference type="Rhea" id="RHEA:78476"/>
    </physiologicalReaction>
</comment>
<organism evidence="8 9">
    <name type="scientific">Sipha flava</name>
    <name type="common">yellow sugarcane aphid</name>
    <dbReference type="NCBI Taxonomy" id="143950"/>
    <lineage>
        <taxon>Eukaryota</taxon>
        <taxon>Metazoa</taxon>
        <taxon>Ecdysozoa</taxon>
        <taxon>Arthropoda</taxon>
        <taxon>Hexapoda</taxon>
        <taxon>Insecta</taxon>
        <taxon>Pterygota</taxon>
        <taxon>Neoptera</taxon>
        <taxon>Paraneoptera</taxon>
        <taxon>Hemiptera</taxon>
        <taxon>Sternorrhyncha</taxon>
        <taxon>Aphidomorpha</taxon>
        <taxon>Aphidoidea</taxon>
        <taxon>Aphididae</taxon>
        <taxon>Sipha</taxon>
    </lineage>
</organism>
<dbReference type="GeneID" id="112691919"/>
<evidence type="ECO:0000313" key="8">
    <source>
        <dbReference type="Proteomes" id="UP000694846"/>
    </source>
</evidence>
<dbReference type="PANTHER" id="PTHR14741">
    <property type="entry name" value="S-ADENOSYLMETHIONINE-DEPENDENT METHYLTRANSFERASE RELATED"/>
    <property type="match status" value="1"/>
</dbReference>
<protein>
    <recommendedName>
        <fullName evidence="1">Trimethylguanosine synthase</fullName>
    </recommendedName>
    <alternativeName>
        <fullName evidence="7">Cap-specific guanine-N(2) methyltransferase</fullName>
    </alternativeName>
</protein>
<dbReference type="InterPro" id="IPR029063">
    <property type="entry name" value="SAM-dependent_MTases_sf"/>
</dbReference>
<evidence type="ECO:0000256" key="7">
    <source>
        <dbReference type="ARBA" id="ARBA00049790"/>
    </source>
</evidence>
<sequence>MDDERLQLIAFCFTCGWPRFLVWLTNDQARRGFAHHGCCAGPEKPRNGPMVYDDVGGRTGPRPAAFTDCGSQTDPVSVTVPVANRDFGCGNSCVTFVDVCTQIYPSAREVASDVNESNEETHSASFCETVDSVTSDRVMVEQVSPFDDDEDEIVPYVLPKMDENRAKELNVTYKLWENRFSQFSKFNDGIMADPSTLYSGPPEVLAKLMASRCKSLGTVIDPFCGSGAIAIQLAMVCHKVIAMDSDPVKIAFARNNARVYGVEERIVFLVGDFFVDAHSLQRADGIVMSPPVNMTKEEMAKLTKLANRVAPKVLMRLTKDHELSDLYQLGNKIFNKINTEKICIDREPN</sequence>
<evidence type="ECO:0000256" key="4">
    <source>
        <dbReference type="ARBA" id="ARBA00048740"/>
    </source>
</evidence>
<dbReference type="GO" id="GO:0071164">
    <property type="term" value="F:RNA cap trimethylguanosine synthase activity"/>
    <property type="evidence" value="ECO:0007669"/>
    <property type="project" value="TreeGrafter"/>
</dbReference>
<accession>A0A8B8GHY7</accession>
<dbReference type="GO" id="GO:0005634">
    <property type="term" value="C:nucleus"/>
    <property type="evidence" value="ECO:0007669"/>
    <property type="project" value="TreeGrafter"/>
</dbReference>
<evidence type="ECO:0000256" key="5">
    <source>
        <dbReference type="ARBA" id="ARBA00048763"/>
    </source>
</evidence>
<comment type="catalytic activity">
    <reaction evidence="5">
        <text>a 5'-end (N(2),N(7)-dimethyl 5'-triphosphoguanosine)-ribonucleoside in snRNA + S-adenosyl-L-methionine = a 5'-end (N(2),N(2),N(7)-trimethyl 5'-triphosphoguanosine)-ribonucleoside in snRNA + S-adenosyl-L-homocysteine + H(+)</text>
        <dbReference type="Rhea" id="RHEA:78479"/>
        <dbReference type="Rhea" id="RHEA-COMP:19087"/>
        <dbReference type="Rhea" id="RHEA-COMP:19089"/>
        <dbReference type="ChEBI" id="CHEBI:15378"/>
        <dbReference type="ChEBI" id="CHEBI:57856"/>
        <dbReference type="ChEBI" id="CHEBI:59789"/>
        <dbReference type="ChEBI" id="CHEBI:167623"/>
        <dbReference type="ChEBI" id="CHEBI:172880"/>
    </reaction>
    <physiologicalReaction direction="left-to-right" evidence="5">
        <dbReference type="Rhea" id="RHEA:78480"/>
    </physiologicalReaction>
</comment>
<reference evidence="9" key="1">
    <citation type="submission" date="2025-08" db="UniProtKB">
        <authorList>
            <consortium name="RefSeq"/>
        </authorList>
    </citation>
    <scope>IDENTIFICATION</scope>
    <source>
        <tissue evidence="9">Whole body</tissue>
    </source>
</reference>
<comment type="catalytic activity">
    <reaction evidence="6">
        <text>a 5'-end (N(7)-methyl 5'-triphosphoguanosine)-ribonucleoside in snRNA + S-adenosyl-L-methionine = a 5'-end (N(2),N(7)-dimethyl 5'-triphosphoguanosine)-ribonucleoside in snRNA + S-adenosyl-L-homocysteine + H(+)</text>
        <dbReference type="Rhea" id="RHEA:78471"/>
        <dbReference type="Rhea" id="RHEA-COMP:19085"/>
        <dbReference type="Rhea" id="RHEA-COMP:19087"/>
        <dbReference type="ChEBI" id="CHEBI:15378"/>
        <dbReference type="ChEBI" id="CHEBI:57856"/>
        <dbReference type="ChEBI" id="CHEBI:59789"/>
        <dbReference type="ChEBI" id="CHEBI:156461"/>
        <dbReference type="ChEBI" id="CHEBI:172880"/>
    </reaction>
    <physiologicalReaction direction="left-to-right" evidence="6">
        <dbReference type="Rhea" id="RHEA:78472"/>
    </physiologicalReaction>
</comment>
<proteinExistence type="inferred from homology"/>
<evidence type="ECO:0000256" key="1">
    <source>
        <dbReference type="ARBA" id="ARBA00018517"/>
    </source>
</evidence>
<dbReference type="OrthoDB" id="6619622at2759"/>
<keyword evidence="8" id="KW-1185">Reference proteome</keyword>
<evidence type="ECO:0000256" key="2">
    <source>
        <dbReference type="ARBA" id="ARBA00025783"/>
    </source>
</evidence>
<gene>
    <name evidence="9" type="primary">LOC112691919</name>
</gene>